<dbReference type="EMBL" id="CP000259">
    <property type="protein sequence ID" value="ABF31912.1"/>
    <property type="molecule type" value="Genomic_DNA"/>
</dbReference>
<gene>
    <name evidence="1" type="ordered locus">MGAS9429_Spy0724</name>
</gene>
<evidence type="ECO:0000313" key="2">
    <source>
        <dbReference type="Proteomes" id="UP000002433"/>
    </source>
</evidence>
<dbReference type="KEGG" id="spk:MGAS9429_Spy0724"/>
<protein>
    <submittedName>
        <fullName evidence="1">Phage protein</fullName>
    </submittedName>
</protein>
<sequence length="39" mass="4619">MVVLKNGRFFDDMLLHEEVSNRRAVIEERGEEALMKLDK</sequence>
<name>Q1JMA0_STRPC</name>
<dbReference type="AlphaFoldDB" id="Q1JMA0"/>
<dbReference type="Proteomes" id="UP000002433">
    <property type="component" value="Chromosome"/>
</dbReference>
<proteinExistence type="predicted"/>
<accession>Q1JMA0</accession>
<reference evidence="1 2" key="1">
    <citation type="journal article" date="2006" name="Proc. Natl. Acad. Sci. U.S.A.">
        <title>Molecular genetic anatomy of inter- and intraserotype variation in the human bacterial pathogen group A Streptococcus.</title>
        <authorList>
            <person name="Beres S.B."/>
            <person name="Richter E.W."/>
            <person name="Nagiec M.J."/>
            <person name="Sumby P."/>
            <person name="Porcella S.F."/>
            <person name="DeLeo F.R."/>
            <person name="Musser J.M."/>
        </authorList>
    </citation>
    <scope>NUCLEOTIDE SEQUENCE [LARGE SCALE GENOMIC DNA]</scope>
    <source>
        <strain evidence="1 2">MGAS9429</strain>
    </source>
</reference>
<organism evidence="1 2">
    <name type="scientific">Streptococcus pyogenes serotype M12 (strain MGAS9429)</name>
    <dbReference type="NCBI Taxonomy" id="370551"/>
    <lineage>
        <taxon>Bacteria</taxon>
        <taxon>Bacillati</taxon>
        <taxon>Bacillota</taxon>
        <taxon>Bacilli</taxon>
        <taxon>Lactobacillales</taxon>
        <taxon>Streptococcaceae</taxon>
        <taxon>Streptococcus</taxon>
    </lineage>
</organism>
<evidence type="ECO:0000313" key="1">
    <source>
        <dbReference type="EMBL" id="ABF31912.1"/>
    </source>
</evidence>
<dbReference type="HOGENOM" id="CLU_3317797_0_0_9"/>